<gene>
    <name evidence="3" type="ORF">COLO4_14043</name>
</gene>
<proteinExistence type="predicted"/>
<evidence type="ECO:0000259" key="2">
    <source>
        <dbReference type="Pfam" id="PF03732"/>
    </source>
</evidence>
<evidence type="ECO:0000313" key="3">
    <source>
        <dbReference type="EMBL" id="OMO98259.1"/>
    </source>
</evidence>
<protein>
    <submittedName>
        <fullName evidence="3">Retrotransposon gag protein</fullName>
    </submittedName>
</protein>
<dbReference type="Pfam" id="PF03732">
    <property type="entry name" value="Retrotrans_gag"/>
    <property type="match status" value="1"/>
</dbReference>
<feature type="compositionally biased region" description="Polar residues" evidence="1">
    <location>
        <begin position="71"/>
        <end position="84"/>
    </location>
</feature>
<dbReference type="EMBL" id="AWUE01015361">
    <property type="protein sequence ID" value="OMO98259.1"/>
    <property type="molecule type" value="Genomic_DNA"/>
</dbReference>
<keyword evidence="4" id="KW-1185">Reference proteome</keyword>
<evidence type="ECO:0000313" key="4">
    <source>
        <dbReference type="Proteomes" id="UP000187203"/>
    </source>
</evidence>
<dbReference type="OrthoDB" id="1304790at2759"/>
<dbReference type="AlphaFoldDB" id="A0A1R3JTN6"/>
<comment type="caution">
    <text evidence="3">The sequence shown here is derived from an EMBL/GenBank/DDBJ whole genome shotgun (WGS) entry which is preliminary data.</text>
</comment>
<feature type="domain" description="Retrotransposon gag" evidence="2">
    <location>
        <begin position="145"/>
        <end position="230"/>
    </location>
</feature>
<organism evidence="3 4">
    <name type="scientific">Corchorus olitorius</name>
    <dbReference type="NCBI Taxonomy" id="93759"/>
    <lineage>
        <taxon>Eukaryota</taxon>
        <taxon>Viridiplantae</taxon>
        <taxon>Streptophyta</taxon>
        <taxon>Embryophyta</taxon>
        <taxon>Tracheophyta</taxon>
        <taxon>Spermatophyta</taxon>
        <taxon>Magnoliopsida</taxon>
        <taxon>eudicotyledons</taxon>
        <taxon>Gunneridae</taxon>
        <taxon>Pentapetalae</taxon>
        <taxon>rosids</taxon>
        <taxon>malvids</taxon>
        <taxon>Malvales</taxon>
        <taxon>Malvaceae</taxon>
        <taxon>Grewioideae</taxon>
        <taxon>Apeibeae</taxon>
        <taxon>Corchorus</taxon>
    </lineage>
</organism>
<accession>A0A1R3JTN6</accession>
<reference evidence="4" key="1">
    <citation type="submission" date="2013-09" db="EMBL/GenBank/DDBJ databases">
        <title>Corchorus olitorius genome sequencing.</title>
        <authorList>
            <person name="Alam M."/>
            <person name="Haque M.S."/>
            <person name="Islam M.S."/>
            <person name="Emdad E.M."/>
            <person name="Islam M.M."/>
            <person name="Ahmed B."/>
            <person name="Halim A."/>
            <person name="Hossen Q.M.M."/>
            <person name="Hossain M.Z."/>
            <person name="Ahmed R."/>
            <person name="Khan M.M."/>
            <person name="Islam R."/>
            <person name="Rashid M.M."/>
            <person name="Khan S.A."/>
            <person name="Rahman M.S."/>
            <person name="Alam M."/>
            <person name="Yahiya A.S."/>
            <person name="Khan M.S."/>
            <person name="Azam M.S."/>
            <person name="Haque T."/>
            <person name="Lashkar M.Z.H."/>
            <person name="Akhand A.I."/>
            <person name="Morshed G."/>
            <person name="Roy S."/>
            <person name="Uddin K.S."/>
            <person name="Rabeya T."/>
            <person name="Hossain A.S."/>
            <person name="Chowdhury A."/>
            <person name="Snigdha A.R."/>
            <person name="Mortoza M.S."/>
            <person name="Matin S.A."/>
            <person name="Hoque S.M.E."/>
            <person name="Islam M.K."/>
            <person name="Roy D.K."/>
            <person name="Haider R."/>
            <person name="Moosa M.M."/>
            <person name="Elias S.M."/>
            <person name="Hasan A.M."/>
            <person name="Jahan S."/>
            <person name="Shafiuddin M."/>
            <person name="Mahmood N."/>
            <person name="Shommy N.S."/>
        </authorList>
    </citation>
    <scope>NUCLEOTIDE SEQUENCE [LARGE SCALE GENOMIC DNA]</scope>
    <source>
        <strain evidence="4">cv. O-4</strain>
    </source>
</reference>
<name>A0A1R3JTN6_9ROSI</name>
<sequence>MGDGISTRVQKELTQLHQQHEKMRSDLDAMASQLRSEFRNDLQSGLDSGLAKLSMELKQTMEQLFQRQESLTHSFQGSPANGSKSPFVEMPSSSNVTTGDTPQSFTKHSKLECPRFTGDDFLGWHSRIEQFFAADNTPENEKIRLVRMHLEGRALQWHLHFMRTKGTNPASWMEYILAMRVRFGSSQYFDGLAELASFKQSEKQSIDEYYDLFEPLLNLSQLTDRQGLSIFVINIKPDLSRAVRLSTPLTYMRR</sequence>
<dbReference type="Proteomes" id="UP000187203">
    <property type="component" value="Unassembled WGS sequence"/>
</dbReference>
<evidence type="ECO:0000256" key="1">
    <source>
        <dbReference type="SAM" id="MobiDB-lite"/>
    </source>
</evidence>
<dbReference type="InterPro" id="IPR005162">
    <property type="entry name" value="Retrotrans_gag_dom"/>
</dbReference>
<feature type="region of interest" description="Disordered" evidence="1">
    <location>
        <begin position="71"/>
        <end position="107"/>
    </location>
</feature>
<feature type="compositionally biased region" description="Polar residues" evidence="1">
    <location>
        <begin position="91"/>
        <end position="106"/>
    </location>
</feature>